<keyword evidence="2 5" id="KW-0812">Transmembrane</keyword>
<dbReference type="InterPro" id="IPR005828">
    <property type="entry name" value="MFS_sugar_transport-like"/>
</dbReference>
<dbReference type="AlphaFoldDB" id="A0AAD7J8A5"/>
<dbReference type="PROSITE" id="PS00216">
    <property type="entry name" value="SUGAR_TRANSPORT_1"/>
    <property type="match status" value="1"/>
</dbReference>
<gene>
    <name evidence="6" type="ORF">B0H16DRAFT_1720872</name>
</gene>
<dbReference type="Pfam" id="PF00083">
    <property type="entry name" value="Sugar_tr"/>
    <property type="match status" value="1"/>
</dbReference>
<dbReference type="Proteomes" id="UP001215598">
    <property type="component" value="Unassembled WGS sequence"/>
</dbReference>
<evidence type="ECO:0000256" key="1">
    <source>
        <dbReference type="ARBA" id="ARBA00004141"/>
    </source>
</evidence>
<feature type="transmembrane region" description="Helical" evidence="5">
    <location>
        <begin position="36"/>
        <end position="57"/>
    </location>
</feature>
<dbReference type="GO" id="GO:0005351">
    <property type="term" value="F:carbohydrate:proton symporter activity"/>
    <property type="evidence" value="ECO:0007669"/>
    <property type="project" value="TreeGrafter"/>
</dbReference>
<feature type="transmembrane region" description="Helical" evidence="5">
    <location>
        <begin position="12"/>
        <end position="29"/>
    </location>
</feature>
<accession>A0AAD7J8A5</accession>
<proteinExistence type="predicted"/>
<evidence type="ECO:0000313" key="6">
    <source>
        <dbReference type="EMBL" id="KAJ7758266.1"/>
    </source>
</evidence>
<dbReference type="Gene3D" id="1.20.1250.20">
    <property type="entry name" value="MFS general substrate transporter like domains"/>
    <property type="match status" value="1"/>
</dbReference>
<dbReference type="GO" id="GO:0016020">
    <property type="term" value="C:membrane"/>
    <property type="evidence" value="ECO:0007669"/>
    <property type="project" value="UniProtKB-SubCell"/>
</dbReference>
<evidence type="ECO:0000256" key="2">
    <source>
        <dbReference type="ARBA" id="ARBA00022692"/>
    </source>
</evidence>
<sequence length="76" mass="8113">MVERCHSLRPALLIGVVFIISTLPAIATIDHVGRRPLLIIGGSGVALMLILIAALTATYEPEWNDDAAAWTTAAFI</sequence>
<keyword evidence="7" id="KW-1185">Reference proteome</keyword>
<name>A0AAD7J8A5_9AGAR</name>
<dbReference type="InterPro" id="IPR050360">
    <property type="entry name" value="MFS_Sugar_Transporters"/>
</dbReference>
<evidence type="ECO:0008006" key="8">
    <source>
        <dbReference type="Google" id="ProtNLM"/>
    </source>
</evidence>
<keyword evidence="3 5" id="KW-1133">Transmembrane helix</keyword>
<dbReference type="EMBL" id="JARKIB010000042">
    <property type="protein sequence ID" value="KAJ7758266.1"/>
    <property type="molecule type" value="Genomic_DNA"/>
</dbReference>
<comment type="subcellular location">
    <subcellularLocation>
        <location evidence="1">Membrane</location>
        <topology evidence="1">Multi-pass membrane protein</topology>
    </subcellularLocation>
</comment>
<dbReference type="PANTHER" id="PTHR48022:SF2">
    <property type="entry name" value="PLASTIDIC GLUCOSE TRANSPORTER 4"/>
    <property type="match status" value="1"/>
</dbReference>
<comment type="caution">
    <text evidence="6">The sequence shown here is derived from an EMBL/GenBank/DDBJ whole genome shotgun (WGS) entry which is preliminary data.</text>
</comment>
<protein>
    <recommendedName>
        <fullName evidence="8">Major facilitator superfamily (MFS) profile domain-containing protein</fullName>
    </recommendedName>
</protein>
<evidence type="ECO:0000313" key="7">
    <source>
        <dbReference type="Proteomes" id="UP001215598"/>
    </source>
</evidence>
<keyword evidence="4 5" id="KW-0472">Membrane</keyword>
<evidence type="ECO:0000256" key="4">
    <source>
        <dbReference type="ARBA" id="ARBA00023136"/>
    </source>
</evidence>
<dbReference type="InterPro" id="IPR005829">
    <property type="entry name" value="Sugar_transporter_CS"/>
</dbReference>
<evidence type="ECO:0000256" key="5">
    <source>
        <dbReference type="SAM" id="Phobius"/>
    </source>
</evidence>
<reference evidence="6" key="1">
    <citation type="submission" date="2023-03" db="EMBL/GenBank/DDBJ databases">
        <title>Massive genome expansion in bonnet fungi (Mycena s.s.) driven by repeated elements and novel gene families across ecological guilds.</title>
        <authorList>
            <consortium name="Lawrence Berkeley National Laboratory"/>
            <person name="Harder C.B."/>
            <person name="Miyauchi S."/>
            <person name="Viragh M."/>
            <person name="Kuo A."/>
            <person name="Thoen E."/>
            <person name="Andreopoulos B."/>
            <person name="Lu D."/>
            <person name="Skrede I."/>
            <person name="Drula E."/>
            <person name="Henrissat B."/>
            <person name="Morin E."/>
            <person name="Kohler A."/>
            <person name="Barry K."/>
            <person name="LaButti K."/>
            <person name="Morin E."/>
            <person name="Salamov A."/>
            <person name="Lipzen A."/>
            <person name="Mereny Z."/>
            <person name="Hegedus B."/>
            <person name="Baldrian P."/>
            <person name="Stursova M."/>
            <person name="Weitz H."/>
            <person name="Taylor A."/>
            <person name="Grigoriev I.V."/>
            <person name="Nagy L.G."/>
            <person name="Martin F."/>
            <person name="Kauserud H."/>
        </authorList>
    </citation>
    <scope>NUCLEOTIDE SEQUENCE</scope>
    <source>
        <strain evidence="6">CBHHK182m</strain>
    </source>
</reference>
<dbReference type="InterPro" id="IPR036259">
    <property type="entry name" value="MFS_trans_sf"/>
</dbReference>
<organism evidence="6 7">
    <name type="scientific">Mycena metata</name>
    <dbReference type="NCBI Taxonomy" id="1033252"/>
    <lineage>
        <taxon>Eukaryota</taxon>
        <taxon>Fungi</taxon>
        <taxon>Dikarya</taxon>
        <taxon>Basidiomycota</taxon>
        <taxon>Agaricomycotina</taxon>
        <taxon>Agaricomycetes</taxon>
        <taxon>Agaricomycetidae</taxon>
        <taxon>Agaricales</taxon>
        <taxon>Marasmiineae</taxon>
        <taxon>Mycenaceae</taxon>
        <taxon>Mycena</taxon>
    </lineage>
</organism>
<dbReference type="SUPFAM" id="SSF103473">
    <property type="entry name" value="MFS general substrate transporter"/>
    <property type="match status" value="1"/>
</dbReference>
<dbReference type="PANTHER" id="PTHR48022">
    <property type="entry name" value="PLASTIDIC GLUCOSE TRANSPORTER 4"/>
    <property type="match status" value="1"/>
</dbReference>
<evidence type="ECO:0000256" key="3">
    <source>
        <dbReference type="ARBA" id="ARBA00022989"/>
    </source>
</evidence>